<protein>
    <submittedName>
        <fullName evidence="3">Histidine kinase</fullName>
    </submittedName>
</protein>
<feature type="transmembrane region" description="Helical" evidence="2">
    <location>
        <begin position="89"/>
        <end position="112"/>
    </location>
</feature>
<keyword evidence="2" id="KW-0812">Transmembrane</keyword>
<name>A0ABT7SEN8_9CELL</name>
<dbReference type="RefSeq" id="WP_289454368.1">
    <property type="nucleotide sequence ID" value="NZ_JAUCGQ010000001.1"/>
</dbReference>
<evidence type="ECO:0000256" key="2">
    <source>
        <dbReference type="SAM" id="Phobius"/>
    </source>
</evidence>
<proteinExistence type="predicted"/>
<accession>A0ABT7SEN8</accession>
<organism evidence="3 4">
    <name type="scientific">Cellulomonas alba</name>
    <dbReference type="NCBI Taxonomy" id="3053467"/>
    <lineage>
        <taxon>Bacteria</taxon>
        <taxon>Bacillati</taxon>
        <taxon>Actinomycetota</taxon>
        <taxon>Actinomycetes</taxon>
        <taxon>Micrococcales</taxon>
        <taxon>Cellulomonadaceae</taxon>
        <taxon>Cellulomonas</taxon>
    </lineage>
</organism>
<keyword evidence="2" id="KW-0472">Membrane</keyword>
<feature type="compositionally biased region" description="Low complexity" evidence="1">
    <location>
        <begin position="18"/>
        <end position="33"/>
    </location>
</feature>
<comment type="caution">
    <text evidence="3">The sequence shown here is derived from an EMBL/GenBank/DDBJ whole genome shotgun (WGS) entry which is preliminary data.</text>
</comment>
<evidence type="ECO:0000313" key="3">
    <source>
        <dbReference type="EMBL" id="MDM7854596.1"/>
    </source>
</evidence>
<dbReference type="GO" id="GO:0016301">
    <property type="term" value="F:kinase activity"/>
    <property type="evidence" value="ECO:0007669"/>
    <property type="project" value="UniProtKB-KW"/>
</dbReference>
<keyword evidence="3" id="KW-0418">Kinase</keyword>
<keyword evidence="4" id="KW-1185">Reference proteome</keyword>
<feature type="transmembrane region" description="Helical" evidence="2">
    <location>
        <begin position="47"/>
        <end position="69"/>
    </location>
</feature>
<sequence>MPQPDPLVPAEPEPGPPATAAEPEPVPSEAELASTATPGTVRRAPKFGAFLVAGGLVGAVVGLLVAGLAPGDRPDGSGFLPFLDGVNAVRTWLAVAGLVLGILVGGLLAALADRRSVRRARRPRP</sequence>
<gene>
    <name evidence="3" type="ORF">QRT04_06615</name>
</gene>
<evidence type="ECO:0000256" key="1">
    <source>
        <dbReference type="SAM" id="MobiDB-lite"/>
    </source>
</evidence>
<dbReference type="Proteomes" id="UP001529338">
    <property type="component" value="Unassembled WGS sequence"/>
</dbReference>
<evidence type="ECO:0000313" key="4">
    <source>
        <dbReference type="Proteomes" id="UP001529338"/>
    </source>
</evidence>
<keyword evidence="2" id="KW-1133">Transmembrane helix</keyword>
<feature type="region of interest" description="Disordered" evidence="1">
    <location>
        <begin position="1"/>
        <end position="39"/>
    </location>
</feature>
<feature type="compositionally biased region" description="Pro residues" evidence="1">
    <location>
        <begin position="1"/>
        <end position="17"/>
    </location>
</feature>
<dbReference type="EMBL" id="JAUCGQ010000001">
    <property type="protein sequence ID" value="MDM7854596.1"/>
    <property type="molecule type" value="Genomic_DNA"/>
</dbReference>
<keyword evidence="3" id="KW-0808">Transferase</keyword>
<reference evidence="3 4" key="1">
    <citation type="submission" date="2023-06" db="EMBL/GenBank/DDBJ databases">
        <title>Cellulomonas sp. MW4 Whole genome sequence.</title>
        <authorList>
            <person name="Park S."/>
        </authorList>
    </citation>
    <scope>NUCLEOTIDE SEQUENCE [LARGE SCALE GENOMIC DNA]</scope>
    <source>
        <strain evidence="3 4">MW4</strain>
    </source>
</reference>